<dbReference type="Pfam" id="PF07690">
    <property type="entry name" value="MFS_1"/>
    <property type="match status" value="1"/>
</dbReference>
<dbReference type="AlphaFoldDB" id="A0A8J2S8I4"/>
<dbReference type="EMBL" id="CAKKNE010000001">
    <property type="protein sequence ID" value="CAH0365316.1"/>
    <property type="molecule type" value="Genomic_DNA"/>
</dbReference>
<keyword evidence="4 6" id="KW-0472">Membrane</keyword>
<dbReference type="GO" id="GO:0016020">
    <property type="term" value="C:membrane"/>
    <property type="evidence" value="ECO:0007669"/>
    <property type="project" value="UniProtKB-SubCell"/>
</dbReference>
<feature type="transmembrane region" description="Helical" evidence="6">
    <location>
        <begin position="390"/>
        <end position="408"/>
    </location>
</feature>
<feature type="transmembrane region" description="Helical" evidence="6">
    <location>
        <begin position="206"/>
        <end position="225"/>
    </location>
</feature>
<dbReference type="InterPro" id="IPR036259">
    <property type="entry name" value="MFS_trans_sf"/>
</dbReference>
<feature type="transmembrane region" description="Helical" evidence="6">
    <location>
        <begin position="334"/>
        <end position="354"/>
    </location>
</feature>
<protein>
    <recommendedName>
        <fullName evidence="10">Major facilitator superfamily (MFS) profile domain-containing protein</fullName>
    </recommendedName>
</protein>
<gene>
    <name evidence="8" type="ORF">PECAL_1P17500</name>
</gene>
<dbReference type="GO" id="GO:0022857">
    <property type="term" value="F:transmembrane transporter activity"/>
    <property type="evidence" value="ECO:0007669"/>
    <property type="project" value="InterPro"/>
</dbReference>
<evidence type="ECO:0000256" key="5">
    <source>
        <dbReference type="SAM" id="MobiDB-lite"/>
    </source>
</evidence>
<dbReference type="OrthoDB" id="422206at2759"/>
<proteinExistence type="predicted"/>
<comment type="caution">
    <text evidence="8">The sequence shown here is derived from an EMBL/GenBank/DDBJ whole genome shotgun (WGS) entry which is preliminary data.</text>
</comment>
<evidence type="ECO:0000256" key="7">
    <source>
        <dbReference type="SAM" id="SignalP"/>
    </source>
</evidence>
<dbReference type="PANTHER" id="PTHR10924:SF6">
    <property type="entry name" value="SOLUTE CARRIER FAMILY 49 MEMBER A3"/>
    <property type="match status" value="1"/>
</dbReference>
<feature type="transmembrane region" description="Helical" evidence="6">
    <location>
        <begin position="304"/>
        <end position="322"/>
    </location>
</feature>
<evidence type="ECO:0000256" key="3">
    <source>
        <dbReference type="ARBA" id="ARBA00022989"/>
    </source>
</evidence>
<dbReference type="Gene3D" id="1.20.1250.20">
    <property type="entry name" value="MFS general substrate transporter like domains"/>
    <property type="match status" value="1"/>
</dbReference>
<dbReference type="PANTHER" id="PTHR10924">
    <property type="entry name" value="MAJOR FACILITATOR SUPERFAMILY PROTEIN-RELATED"/>
    <property type="match status" value="1"/>
</dbReference>
<feature type="transmembrane region" description="Helical" evidence="6">
    <location>
        <begin position="139"/>
        <end position="156"/>
    </location>
</feature>
<evidence type="ECO:0000256" key="2">
    <source>
        <dbReference type="ARBA" id="ARBA00022692"/>
    </source>
</evidence>
<organism evidence="8 9">
    <name type="scientific">Pelagomonas calceolata</name>
    <dbReference type="NCBI Taxonomy" id="35677"/>
    <lineage>
        <taxon>Eukaryota</taxon>
        <taxon>Sar</taxon>
        <taxon>Stramenopiles</taxon>
        <taxon>Ochrophyta</taxon>
        <taxon>Pelagophyceae</taxon>
        <taxon>Pelagomonadales</taxon>
        <taxon>Pelagomonadaceae</taxon>
        <taxon>Pelagomonas</taxon>
    </lineage>
</organism>
<keyword evidence="3 6" id="KW-1133">Transmembrane helix</keyword>
<feature type="chain" id="PRO_5035211494" description="Major facilitator superfamily (MFS) profile domain-containing protein" evidence="7">
    <location>
        <begin position="20"/>
        <end position="543"/>
    </location>
</feature>
<comment type="subcellular location">
    <subcellularLocation>
        <location evidence="1">Membrane</location>
        <topology evidence="1">Multi-pass membrane protein</topology>
    </subcellularLocation>
</comment>
<dbReference type="InterPro" id="IPR049680">
    <property type="entry name" value="FLVCR1-2_SLC49-like"/>
</dbReference>
<dbReference type="InterPro" id="IPR011701">
    <property type="entry name" value="MFS"/>
</dbReference>
<sequence length="543" mass="57233">MARRVLLLGLAAAAPRAAALVAPRPRVVARPATSLPPPPPRRPSLAVTQRRRPLLKAKPIAAAEKYTLYDSRWAHLFMLSFLAFVSDWVCFATAANPGAFSSATGRDPAEIIDLFLLCNVASCFLFTDIAKAFGLQRVMVAASVLMTAGCFLRSGIDPSSLPSYDMIRLGTALVGFSQPFFQCSPPLLSATWFGARERATATATALNANQLGIAAAFVVGGLVVGDDASKLPAYFLDISAASLVACALTCVFFRSRPPTPPTASAQRAVEKSEAPPEDEPTFLGLRYPRLLIDLLQVEGFNPSLGAFVCSIGVTNVISAFAAEALQRAECPPAELAVVGAAFQVAIVLGGVLVGGYVDETRTFKRTTLVCLMVATACVTSLGLAEGFDQHFPNFVVVGVLLLLGGFIGPVQPINAELAVEVAYPADENAIEATQQLSGNLASALLVPLYQFLAGVDVTFVPSDAPHGPLGLSKAAGGFARAVTAAGRPDVTTITLIDPEFLDVERAFDMRGDDILLLLLLVGTIGFFSRADFDLRRSAVDDAS</sequence>
<feature type="transmembrane region" description="Helical" evidence="6">
    <location>
        <begin position="231"/>
        <end position="253"/>
    </location>
</feature>
<keyword evidence="9" id="KW-1185">Reference proteome</keyword>
<dbReference type="SUPFAM" id="SSF103473">
    <property type="entry name" value="MFS general substrate transporter"/>
    <property type="match status" value="1"/>
</dbReference>
<name>A0A8J2S8I4_9STRA</name>
<feature type="transmembrane region" description="Helical" evidence="6">
    <location>
        <begin position="73"/>
        <end position="94"/>
    </location>
</feature>
<feature type="transmembrane region" description="Helical" evidence="6">
    <location>
        <begin position="366"/>
        <end position="384"/>
    </location>
</feature>
<evidence type="ECO:0000256" key="1">
    <source>
        <dbReference type="ARBA" id="ARBA00004141"/>
    </source>
</evidence>
<evidence type="ECO:0000313" key="8">
    <source>
        <dbReference type="EMBL" id="CAH0365316.1"/>
    </source>
</evidence>
<reference evidence="8" key="1">
    <citation type="submission" date="2021-11" db="EMBL/GenBank/DDBJ databases">
        <authorList>
            <consortium name="Genoscope - CEA"/>
            <person name="William W."/>
        </authorList>
    </citation>
    <scope>NUCLEOTIDE SEQUENCE</scope>
</reference>
<feature type="transmembrane region" description="Helical" evidence="6">
    <location>
        <begin position="114"/>
        <end position="133"/>
    </location>
</feature>
<feature type="region of interest" description="Disordered" evidence="5">
    <location>
        <begin position="258"/>
        <end position="279"/>
    </location>
</feature>
<evidence type="ECO:0000313" key="9">
    <source>
        <dbReference type="Proteomes" id="UP000789595"/>
    </source>
</evidence>
<keyword evidence="7" id="KW-0732">Signal</keyword>
<feature type="signal peptide" evidence="7">
    <location>
        <begin position="1"/>
        <end position="19"/>
    </location>
</feature>
<accession>A0A8J2S8I4</accession>
<evidence type="ECO:0000256" key="4">
    <source>
        <dbReference type="ARBA" id="ARBA00023136"/>
    </source>
</evidence>
<evidence type="ECO:0008006" key="10">
    <source>
        <dbReference type="Google" id="ProtNLM"/>
    </source>
</evidence>
<dbReference type="Proteomes" id="UP000789595">
    <property type="component" value="Unassembled WGS sequence"/>
</dbReference>
<keyword evidence="2 6" id="KW-0812">Transmembrane</keyword>
<evidence type="ECO:0000256" key="6">
    <source>
        <dbReference type="SAM" id="Phobius"/>
    </source>
</evidence>